<sequence>MKKLIFDTDPGIDDAMALLLLHAIAELDIRGITTVFGNASIEDCTRNALYICERFKLPYKVYRGAGKGLNGDIEE</sequence>
<organism evidence="4">
    <name type="scientific">marine metagenome</name>
    <dbReference type="NCBI Taxonomy" id="408172"/>
    <lineage>
        <taxon>unclassified sequences</taxon>
        <taxon>metagenomes</taxon>
        <taxon>ecological metagenomes</taxon>
    </lineage>
</organism>
<evidence type="ECO:0000259" key="3">
    <source>
        <dbReference type="Pfam" id="PF01156"/>
    </source>
</evidence>
<evidence type="ECO:0000313" key="4">
    <source>
        <dbReference type="EMBL" id="SVE11410.1"/>
    </source>
</evidence>
<dbReference type="GO" id="GO:0005829">
    <property type="term" value="C:cytosol"/>
    <property type="evidence" value="ECO:0007669"/>
    <property type="project" value="TreeGrafter"/>
</dbReference>
<dbReference type="PANTHER" id="PTHR12304:SF4">
    <property type="entry name" value="URIDINE NUCLEOSIDASE"/>
    <property type="match status" value="1"/>
</dbReference>
<dbReference type="PANTHER" id="PTHR12304">
    <property type="entry name" value="INOSINE-URIDINE PREFERRING NUCLEOSIDE HYDROLASE"/>
    <property type="match status" value="1"/>
</dbReference>
<gene>
    <name evidence="4" type="ORF">METZ01_LOCUS464264</name>
</gene>
<evidence type="ECO:0000256" key="1">
    <source>
        <dbReference type="ARBA" id="ARBA00022801"/>
    </source>
</evidence>
<accession>A0A383AV67</accession>
<dbReference type="GO" id="GO:0006152">
    <property type="term" value="P:purine nucleoside catabolic process"/>
    <property type="evidence" value="ECO:0007669"/>
    <property type="project" value="TreeGrafter"/>
</dbReference>
<dbReference type="EMBL" id="UINC01195030">
    <property type="protein sequence ID" value="SVE11410.1"/>
    <property type="molecule type" value="Genomic_DNA"/>
</dbReference>
<dbReference type="InterPro" id="IPR001910">
    <property type="entry name" value="Inosine/uridine_hydrolase_dom"/>
</dbReference>
<feature type="non-terminal residue" evidence="4">
    <location>
        <position position="75"/>
    </location>
</feature>
<feature type="domain" description="Inosine/uridine-preferring nucleoside hydrolase" evidence="3">
    <location>
        <begin position="4"/>
        <end position="70"/>
    </location>
</feature>
<dbReference type="Gene3D" id="3.90.245.10">
    <property type="entry name" value="Ribonucleoside hydrolase-like"/>
    <property type="match status" value="1"/>
</dbReference>
<evidence type="ECO:0000256" key="2">
    <source>
        <dbReference type="ARBA" id="ARBA00023295"/>
    </source>
</evidence>
<dbReference type="InterPro" id="IPR023186">
    <property type="entry name" value="IUNH"/>
</dbReference>
<dbReference type="Pfam" id="PF01156">
    <property type="entry name" value="IU_nuc_hydro"/>
    <property type="match status" value="1"/>
</dbReference>
<keyword evidence="2" id="KW-0326">Glycosidase</keyword>
<dbReference type="GO" id="GO:0008477">
    <property type="term" value="F:purine nucleosidase activity"/>
    <property type="evidence" value="ECO:0007669"/>
    <property type="project" value="TreeGrafter"/>
</dbReference>
<dbReference type="AlphaFoldDB" id="A0A383AV67"/>
<proteinExistence type="predicted"/>
<reference evidence="4" key="1">
    <citation type="submission" date="2018-05" db="EMBL/GenBank/DDBJ databases">
        <authorList>
            <person name="Lanie J.A."/>
            <person name="Ng W.-L."/>
            <person name="Kazmierczak K.M."/>
            <person name="Andrzejewski T.M."/>
            <person name="Davidsen T.M."/>
            <person name="Wayne K.J."/>
            <person name="Tettelin H."/>
            <person name="Glass J.I."/>
            <person name="Rusch D."/>
            <person name="Podicherti R."/>
            <person name="Tsui H.-C.T."/>
            <person name="Winkler M.E."/>
        </authorList>
    </citation>
    <scope>NUCLEOTIDE SEQUENCE</scope>
</reference>
<protein>
    <recommendedName>
        <fullName evidence="3">Inosine/uridine-preferring nucleoside hydrolase domain-containing protein</fullName>
    </recommendedName>
</protein>
<dbReference type="InterPro" id="IPR036452">
    <property type="entry name" value="Ribo_hydro-like"/>
</dbReference>
<dbReference type="SUPFAM" id="SSF53590">
    <property type="entry name" value="Nucleoside hydrolase"/>
    <property type="match status" value="1"/>
</dbReference>
<keyword evidence="1" id="KW-0378">Hydrolase</keyword>
<name>A0A383AV67_9ZZZZ</name>